<dbReference type="AlphaFoldDB" id="A0A418YHG3"/>
<keyword evidence="1" id="KW-1133">Transmembrane helix</keyword>
<evidence type="ECO:0000313" key="3">
    <source>
        <dbReference type="Proteomes" id="UP000283255"/>
    </source>
</evidence>
<dbReference type="Proteomes" id="UP000283255">
    <property type="component" value="Unassembled WGS sequence"/>
</dbReference>
<accession>A0A418YHG3</accession>
<gene>
    <name evidence="2" type="ORF">D1Z90_06160</name>
</gene>
<comment type="caution">
    <text evidence="2">The sequence shown here is derived from an EMBL/GenBank/DDBJ whole genome shotgun (WGS) entry which is preliminary data.</text>
</comment>
<evidence type="ECO:0000313" key="2">
    <source>
        <dbReference type="EMBL" id="RJG49538.1"/>
    </source>
</evidence>
<evidence type="ECO:0000256" key="1">
    <source>
        <dbReference type="SAM" id="Phobius"/>
    </source>
</evidence>
<dbReference type="RefSeq" id="WP_119909873.1">
    <property type="nucleotide sequence ID" value="NZ_QZCH01000004.1"/>
</dbReference>
<sequence length="75" mass="8672">MKEVKYTGRRHNNIIDHKRQVKSVLGQKGVTSQHEQSLTELELSVLCCLGFYLLALVVYFYLSSRGFVGFYVYLP</sequence>
<reference evidence="2 3" key="2">
    <citation type="submission" date="2019-01" db="EMBL/GenBank/DDBJ databases">
        <title>Motilimonas pumilus sp. nov., isolated from the gut of sea cucumber (Apostichopus japonicus).</title>
        <authorList>
            <person name="Wang F.-Q."/>
            <person name="Ren L.-H."/>
            <person name="Lin Y.-W."/>
            <person name="Sun G.-H."/>
            <person name="Du Z.-J."/>
            <person name="Zhao J.-X."/>
            <person name="Liu X.-J."/>
            <person name="Liu L.-J."/>
        </authorList>
    </citation>
    <scope>NUCLEOTIDE SEQUENCE [LARGE SCALE GENOMIC DNA]</scope>
    <source>
        <strain evidence="2 3">PLHSC7-2</strain>
    </source>
</reference>
<name>A0A418YHG3_9GAMM</name>
<proteinExistence type="predicted"/>
<protein>
    <submittedName>
        <fullName evidence="2">Uncharacterized protein</fullName>
    </submittedName>
</protein>
<dbReference type="EMBL" id="QZCH01000004">
    <property type="protein sequence ID" value="RJG49538.1"/>
    <property type="molecule type" value="Genomic_DNA"/>
</dbReference>
<keyword evidence="3" id="KW-1185">Reference proteome</keyword>
<reference evidence="2 3" key="1">
    <citation type="submission" date="2018-09" db="EMBL/GenBank/DDBJ databases">
        <authorList>
            <person name="Wang F."/>
        </authorList>
    </citation>
    <scope>NUCLEOTIDE SEQUENCE [LARGE SCALE GENOMIC DNA]</scope>
    <source>
        <strain evidence="2 3">PLHSC7-2</strain>
    </source>
</reference>
<keyword evidence="1" id="KW-0472">Membrane</keyword>
<keyword evidence="1" id="KW-0812">Transmembrane</keyword>
<feature type="transmembrane region" description="Helical" evidence="1">
    <location>
        <begin position="43"/>
        <end position="62"/>
    </location>
</feature>
<organism evidence="2 3">
    <name type="scientific">Motilimonas pumila</name>
    <dbReference type="NCBI Taxonomy" id="2303987"/>
    <lineage>
        <taxon>Bacteria</taxon>
        <taxon>Pseudomonadati</taxon>
        <taxon>Pseudomonadota</taxon>
        <taxon>Gammaproteobacteria</taxon>
        <taxon>Alteromonadales</taxon>
        <taxon>Alteromonadales genera incertae sedis</taxon>
        <taxon>Motilimonas</taxon>
    </lineage>
</organism>